<evidence type="ECO:0000313" key="2">
    <source>
        <dbReference type="EMBL" id="RRT91997.1"/>
    </source>
</evidence>
<evidence type="ECO:0000256" key="1">
    <source>
        <dbReference type="SAM" id="SignalP"/>
    </source>
</evidence>
<name>A0A3R8SS13_9FLAO</name>
<dbReference type="RefSeq" id="WP_125349688.1">
    <property type="nucleotide sequence ID" value="NZ_JAAGKM010000007.1"/>
</dbReference>
<gene>
    <name evidence="2" type="ORF">EGI89_07105</name>
</gene>
<evidence type="ECO:0000313" key="3">
    <source>
        <dbReference type="Proteomes" id="UP000267844"/>
    </source>
</evidence>
<dbReference type="Proteomes" id="UP000267844">
    <property type="component" value="Unassembled WGS sequence"/>
</dbReference>
<comment type="caution">
    <text evidence="2">The sequence shown here is derived from an EMBL/GenBank/DDBJ whole genome shotgun (WGS) entry which is preliminary data.</text>
</comment>
<proteinExistence type="predicted"/>
<reference evidence="2 3" key="1">
    <citation type="submission" date="2018-10" db="EMBL/GenBank/DDBJ databases">
        <title>Transmission dynamics of multidrug resistant bacteria on intensive care unit surfaces.</title>
        <authorList>
            <person name="D'Souza A.W."/>
            <person name="Potter R.F."/>
            <person name="Wallace M."/>
            <person name="Shupe A."/>
            <person name="Patel S."/>
            <person name="Sun S."/>
            <person name="Gul D."/>
            <person name="Kwon J.H."/>
            <person name="Andleeb S."/>
            <person name="Burnham C.-A.D."/>
            <person name="Dantas G."/>
        </authorList>
    </citation>
    <scope>NUCLEOTIDE SEQUENCE [LARGE SCALE GENOMIC DNA]</scope>
    <source>
        <strain evidence="2 3">WF_348</strain>
    </source>
</reference>
<organism evidence="2 3">
    <name type="scientific">Empedobacter falsenii</name>
    <dbReference type="NCBI Taxonomy" id="343874"/>
    <lineage>
        <taxon>Bacteria</taxon>
        <taxon>Pseudomonadati</taxon>
        <taxon>Bacteroidota</taxon>
        <taxon>Flavobacteriia</taxon>
        <taxon>Flavobacteriales</taxon>
        <taxon>Weeksellaceae</taxon>
        <taxon>Empedobacter</taxon>
    </lineage>
</organism>
<dbReference type="EMBL" id="RHPO01000011">
    <property type="protein sequence ID" value="RRT91997.1"/>
    <property type="molecule type" value="Genomic_DNA"/>
</dbReference>
<feature type="chain" id="PRO_5018699319" evidence="1">
    <location>
        <begin position="20"/>
        <end position="74"/>
    </location>
</feature>
<accession>A0A3R8SS13</accession>
<keyword evidence="1" id="KW-0732">Signal</keyword>
<feature type="signal peptide" evidence="1">
    <location>
        <begin position="1"/>
        <end position="19"/>
    </location>
</feature>
<sequence>MKKMLLASAFALIGTFAMANETETEDKQDVTSVECWDVSVERCGVGFVYEDCGPLGDVIDFAVELYEEMEVYCN</sequence>
<dbReference type="AlphaFoldDB" id="A0A3R8SS13"/>
<protein>
    <submittedName>
        <fullName evidence="2">Uncharacterized protein</fullName>
    </submittedName>
</protein>